<dbReference type="InterPro" id="IPR027806">
    <property type="entry name" value="HARBI1_dom"/>
</dbReference>
<feature type="domain" description="DDE Tnp4" evidence="3">
    <location>
        <begin position="134"/>
        <end position="267"/>
    </location>
</feature>
<dbReference type="AlphaFoldDB" id="A0A6G0TB44"/>
<evidence type="ECO:0000259" key="3">
    <source>
        <dbReference type="Pfam" id="PF13359"/>
    </source>
</evidence>
<dbReference type="GO" id="GO:0046872">
    <property type="term" value="F:metal ion binding"/>
    <property type="evidence" value="ECO:0007669"/>
    <property type="project" value="UniProtKB-KW"/>
</dbReference>
<organism evidence="4 5">
    <name type="scientific">Aphis glycines</name>
    <name type="common">Soybean aphid</name>
    <dbReference type="NCBI Taxonomy" id="307491"/>
    <lineage>
        <taxon>Eukaryota</taxon>
        <taxon>Metazoa</taxon>
        <taxon>Ecdysozoa</taxon>
        <taxon>Arthropoda</taxon>
        <taxon>Hexapoda</taxon>
        <taxon>Insecta</taxon>
        <taxon>Pterygota</taxon>
        <taxon>Neoptera</taxon>
        <taxon>Paraneoptera</taxon>
        <taxon>Hemiptera</taxon>
        <taxon>Sternorrhyncha</taxon>
        <taxon>Aphidomorpha</taxon>
        <taxon>Aphidoidea</taxon>
        <taxon>Aphididae</taxon>
        <taxon>Aphidini</taxon>
        <taxon>Aphis</taxon>
        <taxon>Aphis</taxon>
    </lineage>
</organism>
<dbReference type="Pfam" id="PF13359">
    <property type="entry name" value="DDE_Tnp_4"/>
    <property type="match status" value="1"/>
</dbReference>
<reference evidence="4 5" key="1">
    <citation type="submission" date="2019-08" db="EMBL/GenBank/DDBJ databases">
        <title>The genome of the soybean aphid Biotype 1, its phylome, world population structure and adaptation to the North American continent.</title>
        <authorList>
            <person name="Giordano R."/>
            <person name="Donthu R.K."/>
            <person name="Hernandez A.G."/>
            <person name="Wright C.L."/>
            <person name="Zimin A.V."/>
        </authorList>
    </citation>
    <scope>NUCLEOTIDE SEQUENCE [LARGE SCALE GENOMIC DNA]</scope>
    <source>
        <tissue evidence="4">Whole aphids</tissue>
    </source>
</reference>
<dbReference type="EMBL" id="VYZN01000048">
    <property type="protein sequence ID" value="KAE9528478.1"/>
    <property type="molecule type" value="Genomic_DNA"/>
</dbReference>
<gene>
    <name evidence="4" type="ORF">AGLY_012049</name>
</gene>
<proteinExistence type="predicted"/>
<evidence type="ECO:0000256" key="2">
    <source>
        <dbReference type="ARBA" id="ARBA00022723"/>
    </source>
</evidence>
<keyword evidence="2" id="KW-0479">Metal-binding</keyword>
<protein>
    <recommendedName>
        <fullName evidence="3">DDE Tnp4 domain-containing protein</fullName>
    </recommendedName>
</protein>
<dbReference type="OrthoDB" id="6595824at2759"/>
<evidence type="ECO:0000256" key="1">
    <source>
        <dbReference type="ARBA" id="ARBA00001968"/>
    </source>
</evidence>
<evidence type="ECO:0000313" key="4">
    <source>
        <dbReference type="EMBL" id="KAE9528478.1"/>
    </source>
</evidence>
<sequence length="374" mass="42993">MPLTTEQRKILLSKSLAVKHFILNKKRKRNPVHSIYKDRFELGEFHHLYTQLRADNLFYSYTRMTTSTFDYIKKAIEPELPISVEERLLITLRISKTAVTSIVIEVCKAIWKILKEKHKPTPTIANFENIAQDIDGKHIRIKCPINSDSIFFNYKLFFSIVLLGVADANYKFIMIDVGAYRKDSDADVLENLNILKRLENKTLKLPYPKKLPNSYVTGPYIFIADEAFPLRTYLILSRARITIECAFETKVENADHAKAICMLHNVIIDLEKINVTENYNIHSDYSKQLISTQGNRNDPNQLEDTDNLLEQNNENEDINNLTFPTLPPRVPKGLVPFEKLDLPTRHLEILNWFVDNNVASIAVSGNGLTSEAAI</sequence>
<keyword evidence="5" id="KW-1185">Reference proteome</keyword>
<dbReference type="Proteomes" id="UP000475862">
    <property type="component" value="Unassembled WGS sequence"/>
</dbReference>
<comment type="caution">
    <text evidence="4">The sequence shown here is derived from an EMBL/GenBank/DDBJ whole genome shotgun (WGS) entry which is preliminary data.</text>
</comment>
<comment type="cofactor">
    <cofactor evidence="1">
        <name>a divalent metal cation</name>
        <dbReference type="ChEBI" id="CHEBI:60240"/>
    </cofactor>
</comment>
<accession>A0A6G0TB44</accession>
<name>A0A6G0TB44_APHGL</name>
<evidence type="ECO:0000313" key="5">
    <source>
        <dbReference type="Proteomes" id="UP000475862"/>
    </source>
</evidence>